<dbReference type="Proteomes" id="UP001082899">
    <property type="component" value="Unassembled WGS sequence"/>
</dbReference>
<proteinExistence type="predicted"/>
<organism evidence="3 4">
    <name type="scientific">Robbsia betulipollinis</name>
    <dbReference type="NCBI Taxonomy" id="2981849"/>
    <lineage>
        <taxon>Bacteria</taxon>
        <taxon>Pseudomonadati</taxon>
        <taxon>Pseudomonadota</taxon>
        <taxon>Betaproteobacteria</taxon>
        <taxon>Burkholderiales</taxon>
        <taxon>Burkholderiaceae</taxon>
        <taxon>Robbsia</taxon>
    </lineage>
</organism>
<dbReference type="Gene3D" id="3.40.50.2000">
    <property type="entry name" value="Glycogen Phosphorylase B"/>
    <property type="match status" value="2"/>
</dbReference>
<evidence type="ECO:0000313" key="4">
    <source>
        <dbReference type="Proteomes" id="UP001082899"/>
    </source>
</evidence>
<dbReference type="PANTHER" id="PTHR12526">
    <property type="entry name" value="GLYCOSYLTRANSFERASE"/>
    <property type="match status" value="1"/>
</dbReference>
<feature type="domain" description="Glycosyl transferase family 1" evidence="1">
    <location>
        <begin position="179"/>
        <end position="333"/>
    </location>
</feature>
<comment type="caution">
    <text evidence="3">The sequence shown here is derived from an EMBL/GenBank/DDBJ whole genome shotgun (WGS) entry which is preliminary data.</text>
</comment>
<dbReference type="InterPro" id="IPR028098">
    <property type="entry name" value="Glyco_trans_4-like_N"/>
</dbReference>
<dbReference type="RefSeq" id="WP_267849739.1">
    <property type="nucleotide sequence ID" value="NZ_JAPMXC010000012.1"/>
</dbReference>
<evidence type="ECO:0000313" key="3">
    <source>
        <dbReference type="EMBL" id="MCY0389805.1"/>
    </source>
</evidence>
<dbReference type="InterPro" id="IPR001296">
    <property type="entry name" value="Glyco_trans_1"/>
</dbReference>
<keyword evidence="4" id="KW-1185">Reference proteome</keyword>
<dbReference type="EMBL" id="JAPMXC010000012">
    <property type="protein sequence ID" value="MCY0389805.1"/>
    <property type="molecule type" value="Genomic_DNA"/>
</dbReference>
<dbReference type="CDD" id="cd03801">
    <property type="entry name" value="GT4_PimA-like"/>
    <property type="match status" value="1"/>
</dbReference>
<evidence type="ECO:0000259" key="2">
    <source>
        <dbReference type="Pfam" id="PF13439"/>
    </source>
</evidence>
<dbReference type="SUPFAM" id="SSF53756">
    <property type="entry name" value="UDP-Glycosyltransferase/glycogen phosphorylase"/>
    <property type="match status" value="1"/>
</dbReference>
<protein>
    <submittedName>
        <fullName evidence="3">Glycosyltransferase family 4 protein</fullName>
    </submittedName>
</protein>
<sequence>MSLLEVCKRIRHFCNVVLFSDGPFRQILQDANVDVTVSSPRGFSNLHKQGGRTLPAGALRGVVKLAWEVIRLARSHRLIYANTQKAMVIGALAGAFSHRPVVWHLRDIVSPDHFDPNKLRVIKWLSKSMITHVIANSQASAKALQDLAGLPPDRISVIYNGIDAGPFDAAAKIPVAVLRRRYGLPTEAFLVGAFSRLAKWKGQHVLLEAIANKPGVHAVLVGAALFGEDEYEAQLREQVKTLGIEDRVHFLGFQSDIPGLMRAMDIVAHTSIASEPFGRVIVEAMLARRPIIATAAGGALEIITDQVDGSFVEPGNVRDLSSKIDMLRENLDMVAELVVRAYATACANFNPDVYCQAVVKQLESVGGFNLATNCVDSMAMSRA</sequence>
<name>A0ABT3ZUA6_9BURK</name>
<feature type="domain" description="Glycosyltransferase subfamily 4-like N-terminal" evidence="2">
    <location>
        <begin position="28"/>
        <end position="164"/>
    </location>
</feature>
<accession>A0ABT3ZUA6</accession>
<evidence type="ECO:0000259" key="1">
    <source>
        <dbReference type="Pfam" id="PF00534"/>
    </source>
</evidence>
<reference evidence="3" key="1">
    <citation type="submission" date="2022-11" db="EMBL/GenBank/DDBJ databases">
        <title>Robbsia betulipollinis sp. nov., isolated from pollen of birch (Betula pendula).</title>
        <authorList>
            <person name="Shi H."/>
            <person name="Ambika Manirajan B."/>
            <person name="Ratering S."/>
            <person name="Geissler-Plaum R."/>
            <person name="Schnell S."/>
        </authorList>
    </citation>
    <scope>NUCLEOTIDE SEQUENCE</scope>
    <source>
        <strain evidence="3">Bb-Pol-6</strain>
    </source>
</reference>
<gene>
    <name evidence="3" type="ORF">OVY01_21935</name>
</gene>
<dbReference type="Pfam" id="PF13439">
    <property type="entry name" value="Glyco_transf_4"/>
    <property type="match status" value="1"/>
</dbReference>
<dbReference type="Pfam" id="PF00534">
    <property type="entry name" value="Glycos_transf_1"/>
    <property type="match status" value="1"/>
</dbReference>